<evidence type="ECO:0000256" key="1">
    <source>
        <dbReference type="SAM" id="MobiDB-lite"/>
    </source>
</evidence>
<dbReference type="HOGENOM" id="CLU_028871_1_4_0"/>
<dbReference type="Proteomes" id="UP000008631">
    <property type="component" value="Chromosome"/>
</dbReference>
<reference key="1">
    <citation type="submission" date="2010-11" db="EMBL/GenBank/DDBJ databases">
        <title>The complete sequence of chromosome of Isophaera pallida ATCC 43644.</title>
        <authorList>
            <consortium name="US DOE Joint Genome Institute (JGI-PGF)"/>
            <person name="Lucas S."/>
            <person name="Copeland A."/>
            <person name="Lapidus A."/>
            <person name="Bruce D."/>
            <person name="Goodwin L."/>
            <person name="Pitluck S."/>
            <person name="Kyrpides N."/>
            <person name="Mavromatis K."/>
            <person name="Pagani I."/>
            <person name="Ivanova N."/>
            <person name="Saunders E."/>
            <person name="Brettin T."/>
            <person name="Detter J.C."/>
            <person name="Han C."/>
            <person name="Tapia R."/>
            <person name="Land M."/>
            <person name="Hauser L."/>
            <person name="Markowitz V."/>
            <person name="Cheng J.-F."/>
            <person name="Hugenholtz P."/>
            <person name="Woyke T."/>
            <person name="Wu D."/>
            <person name="Eisen J.A."/>
        </authorList>
    </citation>
    <scope>NUCLEOTIDE SEQUENCE</scope>
    <source>
        <strain>ATCC 43644</strain>
    </source>
</reference>
<feature type="domain" description="SsuA/THI5-like" evidence="2">
    <location>
        <begin position="73"/>
        <end position="276"/>
    </location>
</feature>
<dbReference type="STRING" id="575540.Isop_0640"/>
<feature type="region of interest" description="Disordered" evidence="1">
    <location>
        <begin position="359"/>
        <end position="386"/>
    </location>
</feature>
<reference evidence="3 4" key="2">
    <citation type="journal article" date="2011" name="Stand. Genomic Sci.">
        <title>Complete genome sequence of Isosphaera pallida type strain (IS1B).</title>
        <authorList>
            <consortium name="US DOE Joint Genome Institute (JGI-PGF)"/>
            <person name="Goker M."/>
            <person name="Cleland D."/>
            <person name="Saunders E."/>
            <person name="Lapidus A."/>
            <person name="Nolan M."/>
            <person name="Lucas S."/>
            <person name="Hammon N."/>
            <person name="Deshpande S."/>
            <person name="Cheng J.F."/>
            <person name="Tapia R."/>
            <person name="Han C."/>
            <person name="Goodwin L."/>
            <person name="Pitluck S."/>
            <person name="Liolios K."/>
            <person name="Pagani I."/>
            <person name="Ivanova N."/>
            <person name="Mavromatis K."/>
            <person name="Pati A."/>
            <person name="Chen A."/>
            <person name="Palaniappan K."/>
            <person name="Land M."/>
            <person name="Hauser L."/>
            <person name="Chang Y.J."/>
            <person name="Jeffries C.D."/>
            <person name="Detter J.C."/>
            <person name="Beck B."/>
            <person name="Woyke T."/>
            <person name="Bristow J."/>
            <person name="Eisen J.A."/>
            <person name="Markowitz V."/>
            <person name="Hugenholtz P."/>
            <person name="Kyrpides N.C."/>
            <person name="Klenk H.P."/>
        </authorList>
    </citation>
    <scope>NUCLEOTIDE SEQUENCE [LARGE SCALE GENOMIC DNA]</scope>
    <source>
        <strain evidence="4">ATCC 43644 / DSM 9630 / IS1B</strain>
    </source>
</reference>
<name>E8R0P7_ISOPI</name>
<dbReference type="InterPro" id="IPR015168">
    <property type="entry name" value="SsuA/THI5"/>
</dbReference>
<dbReference type="AlphaFoldDB" id="E8R0P7"/>
<dbReference type="InterPro" id="IPR027939">
    <property type="entry name" value="NMT1/THI5"/>
</dbReference>
<evidence type="ECO:0000313" key="4">
    <source>
        <dbReference type="Proteomes" id="UP000008631"/>
    </source>
</evidence>
<protein>
    <submittedName>
        <fullName evidence="3">NMT1/THI5 like domain protein</fullName>
    </submittedName>
</protein>
<dbReference type="SUPFAM" id="SSF53850">
    <property type="entry name" value="Periplasmic binding protein-like II"/>
    <property type="match status" value="1"/>
</dbReference>
<accession>E8R0P7</accession>
<feature type="compositionally biased region" description="Low complexity" evidence="1">
    <location>
        <begin position="359"/>
        <end position="372"/>
    </location>
</feature>
<feature type="region of interest" description="Disordered" evidence="1">
    <location>
        <begin position="38"/>
        <end position="58"/>
    </location>
</feature>
<sequence>MERATTRRRFLSGVAAGLGASCWLGSLAGCGGEGSGIASSSGDGTLSDEGPIGPDGKPTPRKVELLLNWYPEAEHGGFFAAEALGFYREENLDVTIVDGGPGKPVSPQVDQGRFAFGIENADRILVFRARGADVVALFAPLHTSPRCILVHEESGITKLEDLANLTLAMNDDDPFAKFMRAKLPLPGVEVVAYTGGVKAFLARKDFAQQGYVFSEPILARRGGAKPRVLLVSDLGFNPYTSVLIARTETTRRAAAVVKAMVRASSRGWLAYLKDPAPINARIAARNPEMTEDFLAESAAALRPFCDDPATTDARRFGTMDPARWLELRDQLASLGFFESSAVDPAAAVFDAFGSPPPNGSVSANGSGVSSSNRLEQRPLSSARFKV</sequence>
<proteinExistence type="predicted"/>
<dbReference type="OrthoDB" id="9815602at2"/>
<dbReference type="Gene3D" id="3.40.190.10">
    <property type="entry name" value="Periplasmic binding protein-like II"/>
    <property type="match status" value="2"/>
</dbReference>
<dbReference type="PANTHER" id="PTHR31528">
    <property type="entry name" value="4-AMINO-5-HYDROXYMETHYL-2-METHYLPYRIMIDINE PHOSPHATE SYNTHASE THI11-RELATED"/>
    <property type="match status" value="1"/>
</dbReference>
<evidence type="ECO:0000259" key="2">
    <source>
        <dbReference type="Pfam" id="PF09084"/>
    </source>
</evidence>
<dbReference type="GO" id="GO:0009228">
    <property type="term" value="P:thiamine biosynthetic process"/>
    <property type="evidence" value="ECO:0007669"/>
    <property type="project" value="InterPro"/>
</dbReference>
<dbReference type="Pfam" id="PF09084">
    <property type="entry name" value="NMT1"/>
    <property type="match status" value="1"/>
</dbReference>
<organism evidence="3 4">
    <name type="scientific">Isosphaera pallida (strain ATCC 43644 / DSM 9630 / IS1B)</name>
    <dbReference type="NCBI Taxonomy" id="575540"/>
    <lineage>
        <taxon>Bacteria</taxon>
        <taxon>Pseudomonadati</taxon>
        <taxon>Planctomycetota</taxon>
        <taxon>Planctomycetia</taxon>
        <taxon>Isosphaerales</taxon>
        <taxon>Isosphaeraceae</taxon>
        <taxon>Isosphaera</taxon>
    </lineage>
</organism>
<dbReference type="InParanoid" id="E8R0P7"/>
<dbReference type="PANTHER" id="PTHR31528:SF3">
    <property type="entry name" value="THIAMINE BIOSYNTHESIS PROTEIN HI_0357-RELATED"/>
    <property type="match status" value="1"/>
</dbReference>
<dbReference type="EMBL" id="CP002353">
    <property type="protein sequence ID" value="ADV61232.1"/>
    <property type="molecule type" value="Genomic_DNA"/>
</dbReference>
<evidence type="ECO:0000313" key="3">
    <source>
        <dbReference type="EMBL" id="ADV61232.1"/>
    </source>
</evidence>
<dbReference type="PROSITE" id="PS51257">
    <property type="entry name" value="PROKAR_LIPOPROTEIN"/>
    <property type="match status" value="1"/>
</dbReference>
<dbReference type="RefSeq" id="WP_013563521.1">
    <property type="nucleotide sequence ID" value="NC_014962.1"/>
</dbReference>
<keyword evidence="4" id="KW-1185">Reference proteome</keyword>
<dbReference type="KEGG" id="ipa:Isop_0640"/>
<dbReference type="eggNOG" id="COG0715">
    <property type="taxonomic scope" value="Bacteria"/>
</dbReference>
<gene>
    <name evidence="3" type="ordered locus">Isop_0640</name>
</gene>